<proteinExistence type="inferred from homology"/>
<feature type="region of interest" description="Disordered" evidence="12">
    <location>
        <begin position="104"/>
        <end position="132"/>
    </location>
</feature>
<name>A0A078A6R7_STYLE</name>
<evidence type="ECO:0000256" key="5">
    <source>
        <dbReference type="ARBA" id="ARBA00022806"/>
    </source>
</evidence>
<evidence type="ECO:0000256" key="10">
    <source>
        <dbReference type="ARBA" id="ARBA00034617"/>
    </source>
</evidence>
<evidence type="ECO:0000259" key="13">
    <source>
        <dbReference type="PROSITE" id="PS51192"/>
    </source>
</evidence>
<protein>
    <recommendedName>
        <fullName evidence="11">DNA 3'-5' helicase</fullName>
        <ecNumber evidence="11">5.6.2.4</ecNumber>
    </recommendedName>
</protein>
<dbReference type="InParanoid" id="A0A078A6R7"/>
<dbReference type="Proteomes" id="UP000039865">
    <property type="component" value="Unassembled WGS sequence"/>
</dbReference>
<feature type="compositionally biased region" description="Basic residues" evidence="12">
    <location>
        <begin position="1211"/>
        <end position="1226"/>
    </location>
</feature>
<dbReference type="SMART" id="SM00487">
    <property type="entry name" value="DEXDc"/>
    <property type="match status" value="1"/>
</dbReference>
<comment type="similarity">
    <text evidence="2">Belongs to the helicase family. RecQ subfamily.</text>
</comment>
<evidence type="ECO:0000256" key="6">
    <source>
        <dbReference type="ARBA" id="ARBA00022840"/>
    </source>
</evidence>
<evidence type="ECO:0000256" key="12">
    <source>
        <dbReference type="SAM" id="MobiDB-lite"/>
    </source>
</evidence>
<dbReference type="OrthoDB" id="10261556at2759"/>
<dbReference type="InterPro" id="IPR018982">
    <property type="entry name" value="RQC_domain"/>
</dbReference>
<dbReference type="GO" id="GO:0005634">
    <property type="term" value="C:nucleus"/>
    <property type="evidence" value="ECO:0007669"/>
    <property type="project" value="UniProtKB-SubCell"/>
</dbReference>
<keyword evidence="9" id="KW-0539">Nucleus</keyword>
<dbReference type="GO" id="GO:0005524">
    <property type="term" value="F:ATP binding"/>
    <property type="evidence" value="ECO:0007669"/>
    <property type="project" value="UniProtKB-KW"/>
</dbReference>
<dbReference type="GO" id="GO:0005737">
    <property type="term" value="C:cytoplasm"/>
    <property type="evidence" value="ECO:0007669"/>
    <property type="project" value="TreeGrafter"/>
</dbReference>
<keyword evidence="8" id="KW-0413">Isomerase</keyword>
<evidence type="ECO:0000256" key="8">
    <source>
        <dbReference type="ARBA" id="ARBA00023235"/>
    </source>
</evidence>
<dbReference type="FunFam" id="3.40.50.300:FF:001975">
    <property type="entry name" value="ATP-dependent DNA helicase"/>
    <property type="match status" value="1"/>
</dbReference>
<dbReference type="Gene3D" id="1.10.10.10">
    <property type="entry name" value="Winged helix-like DNA-binding domain superfamily/Winged helix DNA-binding domain"/>
    <property type="match status" value="1"/>
</dbReference>
<dbReference type="GO" id="GO:0005694">
    <property type="term" value="C:chromosome"/>
    <property type="evidence" value="ECO:0007669"/>
    <property type="project" value="TreeGrafter"/>
</dbReference>
<dbReference type="EC" id="5.6.2.4" evidence="11"/>
<dbReference type="Pfam" id="PF16124">
    <property type="entry name" value="RecQ_Zn_bind"/>
    <property type="match status" value="1"/>
</dbReference>
<feature type="compositionally biased region" description="Acidic residues" evidence="12">
    <location>
        <begin position="1156"/>
        <end position="1166"/>
    </location>
</feature>
<dbReference type="InterPro" id="IPR011545">
    <property type="entry name" value="DEAD/DEAH_box_helicase_dom"/>
</dbReference>
<dbReference type="InterPro" id="IPR004589">
    <property type="entry name" value="DNA_helicase_ATP-dep_RecQ"/>
</dbReference>
<dbReference type="InterPro" id="IPR036388">
    <property type="entry name" value="WH-like_DNA-bd_sf"/>
</dbReference>
<dbReference type="NCBIfam" id="TIGR00614">
    <property type="entry name" value="recQ_fam"/>
    <property type="match status" value="1"/>
</dbReference>
<dbReference type="PROSITE" id="PS51192">
    <property type="entry name" value="HELICASE_ATP_BIND_1"/>
    <property type="match status" value="1"/>
</dbReference>
<dbReference type="PANTHER" id="PTHR13710:SF153">
    <property type="entry name" value="RECQ-LIKE DNA HELICASE BLM"/>
    <property type="match status" value="1"/>
</dbReference>
<feature type="compositionally biased region" description="Polar residues" evidence="12">
    <location>
        <begin position="1167"/>
        <end position="1178"/>
    </location>
</feature>
<dbReference type="GO" id="GO:0006260">
    <property type="term" value="P:DNA replication"/>
    <property type="evidence" value="ECO:0007669"/>
    <property type="project" value="InterPro"/>
</dbReference>
<dbReference type="Pfam" id="PF09382">
    <property type="entry name" value="RQC"/>
    <property type="match status" value="1"/>
</dbReference>
<comment type="subcellular location">
    <subcellularLocation>
        <location evidence="1">Nucleus</location>
    </subcellularLocation>
</comment>
<evidence type="ECO:0000256" key="2">
    <source>
        <dbReference type="ARBA" id="ARBA00005446"/>
    </source>
</evidence>
<dbReference type="Pfam" id="PF00271">
    <property type="entry name" value="Helicase_C"/>
    <property type="match status" value="1"/>
</dbReference>
<evidence type="ECO:0000313" key="16">
    <source>
        <dbReference type="Proteomes" id="UP000039865"/>
    </source>
</evidence>
<dbReference type="GO" id="GO:0043138">
    <property type="term" value="F:3'-5' DNA helicase activity"/>
    <property type="evidence" value="ECO:0007669"/>
    <property type="project" value="UniProtKB-EC"/>
</dbReference>
<sequence>MDKLTKEQLFKQSNYYKMSQKRDYEKVNPQKGGLLNKKYQSDNREPVDRQNINLIESTNEIDYELLNALQNLNDDDIADCVMMGGIDDYIPNQSFMRKNSDSITAKQPTINANNVGGGNSQENDDSDSDKPINLSEIGDYPMIDNADNGDIDPNCELELLAQQMEEELWKSDNDSLNGDQNDGENQHGSYQKHLDIHEKEELNKFKTEWNQPFSWDQEINIANQTIFGNEDFRENQREIINATKSGKDVLALIPTGGGKSLTFQLSAVTDKGVTFVVMPLLSLIEDNFNFVTEVGIPSCNLSSTSSGQKEENRISQCYREIKNVQYKLVYLTPEKLVKSPGLMNTMDHLYSVGLIDRFVIDEVHCVSHWGQDFRKDYLHLDMLKQRYPTVPLLCLTATATLKVKDDIAKRLRIQQKVICFQSSFNRTNLFYEIRDKKAIKDITVDLVNMLKTRFRGKSGIIYCISKNDCQVLSEKLRRNHDINCDFYHADVPYKQRKLIQERWMKNQIQIIIATIAFGMGINKKDVRFVIHYSMPKSLEGYVQECGRAGRDGQKAECILYYAYGDRKRNDFFIVTNNDNTNTRKNENVHALYSMLQYCEEPYECRRKLQLEFLGEQFDKSKCLQMCDNCRQDLNLVERNYAREAQTIVRLVQECQKYNTFVSYKQAIEVLRGKKLQKQFLRADQLEFYSGKLKPVSEKDLRRLIIHLLRMKLLKESFQKQKFGKSIQQIIVYLIPGRQNLINDLQRDILEINLSFGEKKDPKKDQLDIQMGGVNDKQSKPAIQAENQALVPRQIVREEVKEQTEDGKRNYVKHRADIVSFVDQQHARKKTPITLANNSEDIDQYSSLVNNGFSNSNINNMTANVVINNDIVKQNAVEERDYGYQKPKYSNHQEIGIIQNHNSSSSNRISSNNGQGLNHNNNLDISLQSLDTTRSMKLQRTGESLRIPQLILTEIQKEELRQRLYLIRNRLLSLTEDDEQLAVSTAFSNTGFKTFLSFAQENLNDNAPEIINLLKEGKSASVRGAIDKYGHLFIMEFNHFLRLHKSHLLINKDFNPATVRQINYQEDNDHENLDYFELKKKKSNGPASKLKQSNGNAEENWIPKKKAFPNYKPDEVMDGNYGFGNTTMDAFDEISKPAITVNHMQQKQNTNSYDQFDNSDEESDNDAGSESGDQSNLEIKTTGGYGKFKGQGSKKRKFNGISGFGQSNIAPNKKKRKLNNKKAKKFH</sequence>
<dbReference type="SMART" id="SM00490">
    <property type="entry name" value="HELICc"/>
    <property type="match status" value="1"/>
</dbReference>
<dbReference type="InterPro" id="IPR027417">
    <property type="entry name" value="P-loop_NTPase"/>
</dbReference>
<keyword evidence="6" id="KW-0067">ATP-binding</keyword>
<dbReference type="SUPFAM" id="SSF52540">
    <property type="entry name" value="P-loop containing nucleoside triphosphate hydrolases"/>
    <property type="match status" value="1"/>
</dbReference>
<organism evidence="15 16">
    <name type="scientific">Stylonychia lemnae</name>
    <name type="common">Ciliate</name>
    <dbReference type="NCBI Taxonomy" id="5949"/>
    <lineage>
        <taxon>Eukaryota</taxon>
        <taxon>Sar</taxon>
        <taxon>Alveolata</taxon>
        <taxon>Ciliophora</taxon>
        <taxon>Intramacronucleata</taxon>
        <taxon>Spirotrichea</taxon>
        <taxon>Stichotrichia</taxon>
        <taxon>Sporadotrichida</taxon>
        <taxon>Oxytrichidae</taxon>
        <taxon>Stylonychinae</taxon>
        <taxon>Stylonychia</taxon>
    </lineage>
</organism>
<dbReference type="PANTHER" id="PTHR13710">
    <property type="entry name" value="DNA HELICASE RECQ FAMILY MEMBER"/>
    <property type="match status" value="1"/>
</dbReference>
<dbReference type="CDD" id="cd17920">
    <property type="entry name" value="DEXHc_RecQ"/>
    <property type="match status" value="1"/>
</dbReference>
<evidence type="ECO:0000256" key="1">
    <source>
        <dbReference type="ARBA" id="ARBA00004123"/>
    </source>
</evidence>
<dbReference type="AlphaFoldDB" id="A0A078A6R7"/>
<dbReference type="Gene3D" id="3.40.50.300">
    <property type="entry name" value="P-loop containing nucleotide triphosphate hydrolases"/>
    <property type="match status" value="2"/>
</dbReference>
<keyword evidence="3" id="KW-0547">Nucleotide-binding</keyword>
<keyword evidence="16" id="KW-1185">Reference proteome</keyword>
<dbReference type="Pfam" id="PF00270">
    <property type="entry name" value="DEAD"/>
    <property type="match status" value="1"/>
</dbReference>
<dbReference type="GO" id="GO:0016787">
    <property type="term" value="F:hydrolase activity"/>
    <property type="evidence" value="ECO:0007669"/>
    <property type="project" value="UniProtKB-KW"/>
</dbReference>
<keyword evidence="5 15" id="KW-0347">Helicase</keyword>
<feature type="compositionally biased region" description="Polar residues" evidence="12">
    <location>
        <begin position="104"/>
        <end position="114"/>
    </location>
</feature>
<dbReference type="FunFam" id="3.40.50.300:FF:001389">
    <property type="entry name" value="ATP-dependent DNA helicase RecQ"/>
    <property type="match status" value="1"/>
</dbReference>
<gene>
    <name evidence="15" type="primary">Contig13617.g14524</name>
    <name evidence="15" type="ORF">STYLEM_6856</name>
</gene>
<evidence type="ECO:0000256" key="9">
    <source>
        <dbReference type="ARBA" id="ARBA00023242"/>
    </source>
</evidence>
<evidence type="ECO:0000313" key="15">
    <source>
        <dbReference type="EMBL" id="CDW77889.1"/>
    </source>
</evidence>
<evidence type="ECO:0000256" key="7">
    <source>
        <dbReference type="ARBA" id="ARBA00023125"/>
    </source>
</evidence>
<evidence type="ECO:0000256" key="3">
    <source>
        <dbReference type="ARBA" id="ARBA00022741"/>
    </source>
</evidence>
<feature type="region of interest" description="Disordered" evidence="12">
    <location>
        <begin position="1150"/>
        <end position="1226"/>
    </location>
</feature>
<evidence type="ECO:0000256" key="11">
    <source>
        <dbReference type="ARBA" id="ARBA00034808"/>
    </source>
</evidence>
<dbReference type="PROSITE" id="PS51194">
    <property type="entry name" value="HELICASE_CTER"/>
    <property type="match status" value="1"/>
</dbReference>
<accession>A0A078A6R7</accession>
<keyword evidence="4" id="KW-0378">Hydrolase</keyword>
<dbReference type="EMBL" id="CCKQ01006575">
    <property type="protein sequence ID" value="CDW77889.1"/>
    <property type="molecule type" value="Genomic_DNA"/>
</dbReference>
<reference evidence="15 16" key="1">
    <citation type="submission" date="2014-06" db="EMBL/GenBank/DDBJ databases">
        <authorList>
            <person name="Swart Estienne"/>
        </authorList>
    </citation>
    <scope>NUCLEOTIDE SEQUENCE [LARGE SCALE GENOMIC DNA]</scope>
    <source>
        <strain evidence="15 16">130c</strain>
    </source>
</reference>
<dbReference type="GO" id="GO:0009378">
    <property type="term" value="F:four-way junction helicase activity"/>
    <property type="evidence" value="ECO:0007669"/>
    <property type="project" value="TreeGrafter"/>
</dbReference>
<evidence type="ECO:0000256" key="4">
    <source>
        <dbReference type="ARBA" id="ARBA00022801"/>
    </source>
</evidence>
<dbReference type="GO" id="GO:0003677">
    <property type="term" value="F:DNA binding"/>
    <property type="evidence" value="ECO:0007669"/>
    <property type="project" value="UniProtKB-KW"/>
</dbReference>
<feature type="domain" description="Helicase ATP-binding" evidence="13">
    <location>
        <begin position="240"/>
        <end position="417"/>
    </location>
</feature>
<keyword evidence="7" id="KW-0238">DNA-binding</keyword>
<dbReference type="InterPro" id="IPR032284">
    <property type="entry name" value="RecQ_Zn-bd"/>
</dbReference>
<feature type="domain" description="Helicase C-terminal" evidence="14">
    <location>
        <begin position="438"/>
        <end position="595"/>
    </location>
</feature>
<dbReference type="InterPro" id="IPR014001">
    <property type="entry name" value="Helicase_ATP-bd"/>
</dbReference>
<dbReference type="GO" id="GO:0000724">
    <property type="term" value="P:double-strand break repair via homologous recombination"/>
    <property type="evidence" value="ECO:0007669"/>
    <property type="project" value="TreeGrafter"/>
</dbReference>
<comment type="catalytic activity">
    <reaction evidence="10">
        <text>Couples ATP hydrolysis with the unwinding of duplex DNA by translocating in the 3'-5' direction.</text>
        <dbReference type="EC" id="5.6.2.4"/>
    </reaction>
</comment>
<evidence type="ECO:0000259" key="14">
    <source>
        <dbReference type="PROSITE" id="PS51194"/>
    </source>
</evidence>
<dbReference type="InterPro" id="IPR001650">
    <property type="entry name" value="Helicase_C-like"/>
</dbReference>